<name>A0A1G4KE28_9SACH</name>
<evidence type="ECO:0000256" key="1">
    <source>
        <dbReference type="ARBA" id="ARBA00004173"/>
    </source>
</evidence>
<evidence type="ECO:0000256" key="6">
    <source>
        <dbReference type="ARBA" id="ARBA00035289"/>
    </source>
</evidence>
<dbReference type="GO" id="GO:0003735">
    <property type="term" value="F:structural constituent of ribosome"/>
    <property type="evidence" value="ECO:0007669"/>
    <property type="project" value="InterPro"/>
</dbReference>
<evidence type="ECO:0000256" key="4">
    <source>
        <dbReference type="ARBA" id="ARBA00023128"/>
    </source>
</evidence>
<evidence type="ECO:0000313" key="9">
    <source>
        <dbReference type="Proteomes" id="UP000191024"/>
    </source>
</evidence>
<dbReference type="STRING" id="1230905.A0A1G4KE28"/>
<gene>
    <name evidence="8" type="ORF">LAMI_0H01398G</name>
</gene>
<dbReference type="AlphaFoldDB" id="A0A1G4KE28"/>
<dbReference type="GO" id="GO:0005762">
    <property type="term" value="C:mitochondrial large ribosomal subunit"/>
    <property type="evidence" value="ECO:0007669"/>
    <property type="project" value="TreeGrafter"/>
</dbReference>
<comment type="subcellular location">
    <subcellularLocation>
        <location evidence="1">Mitochondrion</location>
    </subcellularLocation>
</comment>
<keyword evidence="5" id="KW-0687">Ribonucleoprotein</keyword>
<dbReference type="PANTHER" id="PTHR21183:SF18">
    <property type="entry name" value="LARGE RIBOSOMAL SUBUNIT PROTEIN UL29M"/>
    <property type="match status" value="1"/>
</dbReference>
<dbReference type="GO" id="GO:0032543">
    <property type="term" value="P:mitochondrial translation"/>
    <property type="evidence" value="ECO:0007669"/>
    <property type="project" value="TreeGrafter"/>
</dbReference>
<proteinExistence type="inferred from homology"/>
<evidence type="ECO:0000256" key="2">
    <source>
        <dbReference type="ARBA" id="ARBA00009254"/>
    </source>
</evidence>
<dbReference type="PANTHER" id="PTHR21183">
    <property type="entry name" value="RIBOSOMAL PROTEIN L47, MITOCHONDRIAL-RELATED"/>
    <property type="match status" value="1"/>
</dbReference>
<dbReference type="Proteomes" id="UP000191024">
    <property type="component" value="Chromosome H"/>
</dbReference>
<accession>A0A1G4KE28</accession>
<sequence>MFLAKRELHTSIRLAARTRYTKPKPKQPVGKPIANLAQKAHHSNDLRVTAPIPPATSNVQVPDDHPLWQFFADKKYMRKFDELDTDSRPWTVAELRRKSFDDLHSLWYTCLKERNVLARENHLLRNDIGSNQEIYETVAEKIRTTMWRIRHVLSERDHAFDKAQKDFDKYREGFLQDFEQEFLATPASEDQQAFEKLARLQFSIFGISEYIDENRVDRKFVDGMKYVATLKLKRFAARNADIESILEGSNYSISDAGEAFVIFTAENTESAAVEACQVVQELREKKSTVKRYDELDTVGEYVQKLAAAQAEQAAVTTAEL</sequence>
<dbReference type="EMBL" id="LT598468">
    <property type="protein sequence ID" value="SCV02636.1"/>
    <property type="molecule type" value="Genomic_DNA"/>
</dbReference>
<dbReference type="Pfam" id="PF06984">
    <property type="entry name" value="MRP-L47"/>
    <property type="match status" value="1"/>
</dbReference>
<dbReference type="Gene3D" id="6.10.330.20">
    <property type="match status" value="1"/>
</dbReference>
<evidence type="ECO:0000256" key="5">
    <source>
        <dbReference type="ARBA" id="ARBA00023274"/>
    </source>
</evidence>
<keyword evidence="9" id="KW-1185">Reference proteome</keyword>
<reference evidence="9" key="1">
    <citation type="submission" date="2016-03" db="EMBL/GenBank/DDBJ databases">
        <authorList>
            <person name="Devillers H."/>
        </authorList>
    </citation>
    <scope>NUCLEOTIDE SEQUENCE [LARGE SCALE GENOMIC DNA]</scope>
</reference>
<dbReference type="InterPro" id="IPR038340">
    <property type="entry name" value="MRP-L47_sf"/>
</dbReference>
<evidence type="ECO:0000256" key="7">
    <source>
        <dbReference type="ARBA" id="ARBA00035399"/>
    </source>
</evidence>
<comment type="similarity">
    <text evidence="2">Belongs to the universal ribosomal protein uL29 family.</text>
</comment>
<dbReference type="OrthoDB" id="270763at2759"/>
<evidence type="ECO:0000256" key="3">
    <source>
        <dbReference type="ARBA" id="ARBA00022980"/>
    </source>
</evidence>
<keyword evidence="3" id="KW-0689">Ribosomal protein</keyword>
<keyword evidence="4" id="KW-0496">Mitochondrion</keyword>
<dbReference type="Gene3D" id="6.10.140.1190">
    <property type="match status" value="1"/>
</dbReference>
<dbReference type="InterPro" id="IPR010729">
    <property type="entry name" value="Ribosomal_uL29_mit"/>
</dbReference>
<organism evidence="8 9">
    <name type="scientific">Lachancea mirantina</name>
    <dbReference type="NCBI Taxonomy" id="1230905"/>
    <lineage>
        <taxon>Eukaryota</taxon>
        <taxon>Fungi</taxon>
        <taxon>Dikarya</taxon>
        <taxon>Ascomycota</taxon>
        <taxon>Saccharomycotina</taxon>
        <taxon>Saccharomycetes</taxon>
        <taxon>Saccharomycetales</taxon>
        <taxon>Saccharomycetaceae</taxon>
        <taxon>Lachancea</taxon>
    </lineage>
</organism>
<evidence type="ECO:0000313" key="8">
    <source>
        <dbReference type="EMBL" id="SCV02636.1"/>
    </source>
</evidence>
<protein>
    <recommendedName>
        <fullName evidence="6">Large ribosomal subunit protein uL29m</fullName>
    </recommendedName>
    <alternativeName>
        <fullName evidence="7">54S ribosomal protein L4, mitochondrial</fullName>
    </alternativeName>
</protein>